<organism evidence="1 2">
    <name type="scientific">Dictyobacter vulcani</name>
    <dbReference type="NCBI Taxonomy" id="2607529"/>
    <lineage>
        <taxon>Bacteria</taxon>
        <taxon>Bacillati</taxon>
        <taxon>Chloroflexota</taxon>
        <taxon>Ktedonobacteria</taxon>
        <taxon>Ktedonobacterales</taxon>
        <taxon>Dictyobacteraceae</taxon>
        <taxon>Dictyobacter</taxon>
    </lineage>
</organism>
<comment type="caution">
    <text evidence="1">The sequence shown here is derived from an EMBL/GenBank/DDBJ whole genome shotgun (WGS) entry which is preliminary data.</text>
</comment>
<name>A0A5J4KPN3_9CHLR</name>
<protein>
    <submittedName>
        <fullName evidence="1">Uncharacterized protein</fullName>
    </submittedName>
</protein>
<evidence type="ECO:0000313" key="1">
    <source>
        <dbReference type="EMBL" id="GER89835.1"/>
    </source>
</evidence>
<dbReference type="RefSeq" id="WP_162005416.1">
    <property type="nucleotide sequence ID" value="NZ_BKZW01000002.1"/>
</dbReference>
<proteinExistence type="predicted"/>
<dbReference type="AlphaFoldDB" id="A0A5J4KPN3"/>
<keyword evidence="2" id="KW-1185">Reference proteome</keyword>
<evidence type="ECO:0000313" key="2">
    <source>
        <dbReference type="Proteomes" id="UP000326912"/>
    </source>
</evidence>
<dbReference type="Proteomes" id="UP000326912">
    <property type="component" value="Unassembled WGS sequence"/>
</dbReference>
<sequence length="52" mass="6017">MATAPEMFEMIVLLLGVEQAGIQLRFFENLDHEQEVTERKILLEPVLTFLRG</sequence>
<accession>A0A5J4KPN3</accession>
<dbReference type="EMBL" id="BKZW01000002">
    <property type="protein sequence ID" value="GER89835.1"/>
    <property type="molecule type" value="Genomic_DNA"/>
</dbReference>
<gene>
    <name evidence="1" type="ORF">KDW_39970</name>
</gene>
<reference evidence="1 2" key="1">
    <citation type="submission" date="2019-10" db="EMBL/GenBank/DDBJ databases">
        <title>Dictyobacter vulcani sp. nov., within the class Ktedonobacteria, isolated from soil of volcanic Mt. Zao.</title>
        <authorList>
            <person name="Zheng Y."/>
            <person name="Wang C.M."/>
            <person name="Sakai Y."/>
            <person name="Abe K."/>
            <person name="Yokota A."/>
            <person name="Yabe S."/>
        </authorList>
    </citation>
    <scope>NUCLEOTIDE SEQUENCE [LARGE SCALE GENOMIC DNA]</scope>
    <source>
        <strain evidence="1 2">W12</strain>
    </source>
</reference>